<feature type="region of interest" description="Disordered" evidence="1">
    <location>
        <begin position="512"/>
        <end position="557"/>
    </location>
</feature>
<dbReference type="Pfam" id="PF10263">
    <property type="entry name" value="SprT-like"/>
    <property type="match status" value="1"/>
</dbReference>
<dbReference type="GO" id="GO:0005634">
    <property type="term" value="C:nucleus"/>
    <property type="evidence" value="ECO:0007669"/>
    <property type="project" value="TreeGrafter"/>
</dbReference>
<dbReference type="GO" id="GO:0006974">
    <property type="term" value="P:DNA damage response"/>
    <property type="evidence" value="ECO:0007669"/>
    <property type="project" value="UniProtKB-ARBA"/>
</dbReference>
<dbReference type="AlphaFoldDB" id="A0A2A3ERH4"/>
<dbReference type="EMBL" id="KZ288192">
    <property type="protein sequence ID" value="PBC34307.1"/>
    <property type="molecule type" value="Genomic_DNA"/>
</dbReference>
<sequence length="939" mass="107735">MPNYRNDSCSKYKAQFEDYNKNNDVKMESNIKITESFHDSQNFCLKLSQDSNISDTQDINEADVIIMSDSSSKSTCSISKYVLGSTSHNHPITNNTIYIEDSSDSDSIDNTNEKYFQSWRANKKSYFINNFQERKDIIKKNNILPISDDFSSSSSGQDYIITSKKTNSSYVSSCTRENRVNDISETNIQCNTNTTDIYNLKNSNNVTQLPKTIFHINSDLKKKISKEDTKNIIKNIKSTRIIYESPKIQKEKNEISNKEIDNNIIHPAISPKNNLKTNNIFIDETQEDSESDIIQDSQVNLTHSYKTRVNKFLNAPCIEKDTSIKLSERKRKQISQWLMTNLPDSQSDSSFDIVPLTNKHDKSSGNSSLERLEMNYETPNNRGKINQLSINESKTINSKCNKSNPTVLHQTVINESVQKTKNNELHTSHKTHINDNKFSTPNTSTNTPQNIDIRDCADILDKLYGKSWRNKADILFPKSEPRMIKQATTTKNRAVQTERKIINRERLYISDSDSSNTSLKNLKLQNRSKKKNVRKNVKRKDDTFINDQTSSESENESLYYTALTNPRVSQSSTQSKTVFPSIVQRAIEICDTDSEDNDNIDNSNQIFNIRGRKLFNNESEDSSTSEFDPGDEIPPKSTIKKDFIKTIPKLKTQNKLISDNPNYKKHNSFLASLSENIPLTNIHPDAKKYRLDYKNNKENLCKYLYKLYNDKVFDNELPEDMSIEWNVRMRGTAGFCYNKKSVKTLGGIVKSSRIVLATKILDTPDRLRDTLIHEMCHAAAWLINGISDGHGPFWTKWASKAMKIFPELPPIRRCHDYKIKTKFTYKCISCGYSIGRHSKSLDIEKKRCGHCYGKFELLLNKTTKSGTVQMQTPKREPSAFALYVKENYNSVKKERNIGHAAVMKLLGQQFSAIKIAKKQENIENNPNIINQINTLTIHI</sequence>
<evidence type="ECO:0000256" key="1">
    <source>
        <dbReference type="SAM" id="MobiDB-lite"/>
    </source>
</evidence>
<gene>
    <name evidence="3" type="ORF">APICC_06329</name>
</gene>
<dbReference type="SMART" id="SM00731">
    <property type="entry name" value="SprT"/>
    <property type="match status" value="1"/>
</dbReference>
<feature type="compositionally biased region" description="Polar residues" evidence="1">
    <location>
        <begin position="512"/>
        <end position="525"/>
    </location>
</feature>
<dbReference type="Gene3D" id="1.10.30.10">
    <property type="entry name" value="High mobility group box domain"/>
    <property type="match status" value="1"/>
</dbReference>
<reference evidence="3 4" key="1">
    <citation type="submission" date="2014-07" db="EMBL/GenBank/DDBJ databases">
        <title>Genomic and transcriptomic analysis on Apis cerana provide comprehensive insights into honey bee biology.</title>
        <authorList>
            <person name="Diao Q."/>
            <person name="Sun L."/>
            <person name="Zheng H."/>
            <person name="Zheng H."/>
            <person name="Xu S."/>
            <person name="Wang S."/>
            <person name="Zeng Z."/>
            <person name="Hu F."/>
            <person name="Su S."/>
            <person name="Wu J."/>
        </authorList>
    </citation>
    <scope>NUCLEOTIDE SEQUENCE [LARGE SCALE GENOMIC DNA]</scope>
    <source>
        <tissue evidence="3">Pupae without intestine</tissue>
    </source>
</reference>
<dbReference type="STRING" id="94128.A0A2A3ERH4"/>
<dbReference type="SUPFAM" id="SSF47095">
    <property type="entry name" value="HMG-box"/>
    <property type="match status" value="1"/>
</dbReference>
<protein>
    <submittedName>
        <fullName evidence="3">Acidic repeat-containing protein</fullName>
    </submittedName>
</protein>
<evidence type="ECO:0000313" key="4">
    <source>
        <dbReference type="Proteomes" id="UP000242457"/>
    </source>
</evidence>
<dbReference type="InterPro" id="IPR006640">
    <property type="entry name" value="SprT-like_domain"/>
</dbReference>
<proteinExistence type="predicted"/>
<feature type="compositionally biased region" description="Polar residues" evidence="1">
    <location>
        <begin position="545"/>
        <end position="557"/>
    </location>
</feature>
<name>A0A2A3ERH4_APICC</name>
<dbReference type="InterPro" id="IPR036910">
    <property type="entry name" value="HMG_box_dom_sf"/>
</dbReference>
<keyword evidence="4" id="KW-1185">Reference proteome</keyword>
<dbReference type="PANTHER" id="PTHR23099">
    <property type="entry name" value="TRANSCRIPTIONAL REGULATOR"/>
    <property type="match status" value="1"/>
</dbReference>
<dbReference type="Proteomes" id="UP000242457">
    <property type="component" value="Unassembled WGS sequence"/>
</dbReference>
<evidence type="ECO:0000259" key="2">
    <source>
        <dbReference type="SMART" id="SM00731"/>
    </source>
</evidence>
<dbReference type="OrthoDB" id="20772at2759"/>
<dbReference type="PANTHER" id="PTHR23099:SF0">
    <property type="entry name" value="GERM CELL NUCLEAR ACIDIC PROTEIN"/>
    <property type="match status" value="1"/>
</dbReference>
<evidence type="ECO:0000313" key="3">
    <source>
        <dbReference type="EMBL" id="PBC34307.1"/>
    </source>
</evidence>
<organism evidence="3 4">
    <name type="scientific">Apis cerana cerana</name>
    <name type="common">Oriental honeybee</name>
    <dbReference type="NCBI Taxonomy" id="94128"/>
    <lineage>
        <taxon>Eukaryota</taxon>
        <taxon>Metazoa</taxon>
        <taxon>Ecdysozoa</taxon>
        <taxon>Arthropoda</taxon>
        <taxon>Hexapoda</taxon>
        <taxon>Insecta</taxon>
        <taxon>Pterygota</taxon>
        <taxon>Neoptera</taxon>
        <taxon>Endopterygota</taxon>
        <taxon>Hymenoptera</taxon>
        <taxon>Apocrita</taxon>
        <taxon>Aculeata</taxon>
        <taxon>Apoidea</taxon>
        <taxon>Anthophila</taxon>
        <taxon>Apidae</taxon>
        <taxon>Apis</taxon>
    </lineage>
</organism>
<feature type="compositionally biased region" description="Basic residues" evidence="1">
    <location>
        <begin position="526"/>
        <end position="538"/>
    </location>
</feature>
<accession>A0A2A3ERH4</accession>
<feature type="domain" description="SprT-like" evidence="2">
    <location>
        <begin position="698"/>
        <end position="858"/>
    </location>
</feature>